<evidence type="ECO:0000313" key="3">
    <source>
        <dbReference type="EMBL" id="TBL80231.1"/>
    </source>
</evidence>
<keyword evidence="4" id="KW-1185">Reference proteome</keyword>
<comment type="caution">
    <text evidence="3">The sequence shown here is derived from an EMBL/GenBank/DDBJ whole genome shotgun (WGS) entry which is preliminary data.</text>
</comment>
<dbReference type="AlphaFoldDB" id="A0A4V2J4K4"/>
<dbReference type="Proteomes" id="UP000293142">
    <property type="component" value="Unassembled WGS sequence"/>
</dbReference>
<keyword evidence="2" id="KW-0812">Transmembrane</keyword>
<evidence type="ECO:0000313" key="4">
    <source>
        <dbReference type="Proteomes" id="UP000293142"/>
    </source>
</evidence>
<keyword evidence="2" id="KW-0472">Membrane</keyword>
<gene>
    <name evidence="3" type="ORF">EYB31_07380</name>
</gene>
<evidence type="ECO:0000256" key="2">
    <source>
        <dbReference type="SAM" id="Phobius"/>
    </source>
</evidence>
<accession>A0A4V2J4K4</accession>
<sequence length="489" mass="51651">MKKVNNERGGVFLYVIFIITLLMIFVPVLLQMTSTTSYANKMTENDKRVTDLALSGMESFLAYLKTYNPSGSVTRKAFLSAYGGGSGSVGAGWGAKTFATPEGVSVTFSQKLVKKDTTVEIALPLTTDDDYEVLISATAGGRSKNIRFQVSAKDGSTSVPIDPEHKVAITGNKVLYGGSITMNTSNGSNANFATQNTTIANAVDWYINDTKAKVISQISAFKSSPYAITCTGCSVDQIQTQIDNSSRNPVIIIRPGTLDLANKTTTFGYAPGTSNYPNGKAVILITESLNLNNSGLTVYGNLILNTTNTGIGNPYSQNVSSFAIKQVKDTSGNDVYGNFWSLGDVSLNQGTLNVANQIYMKSFTGINNLTINAKDMTVEGALTLNTSTAMNIVPGEFTAGSVLIPNNATLNITGGDIFVKGNFEARTQAYVNAGGYFAVGGSIVIQNMQNNPGQYIKAGQGGMTALQNGTSTGGGGSTSSDWNPIRKPG</sequence>
<reference evidence="3 4" key="1">
    <citation type="submission" date="2019-02" db="EMBL/GenBank/DDBJ databases">
        <title>Paenibacillus sp. nov., isolated from surface-sterilized tissue of Thalictrum simplex L.</title>
        <authorList>
            <person name="Tuo L."/>
        </authorList>
    </citation>
    <scope>NUCLEOTIDE SEQUENCE [LARGE SCALE GENOMIC DNA]</scope>
    <source>
        <strain evidence="3 4">N2SHLJ1</strain>
    </source>
</reference>
<protein>
    <submittedName>
        <fullName evidence="3">Uncharacterized protein</fullName>
    </submittedName>
</protein>
<organism evidence="3 4">
    <name type="scientific">Paenibacillus thalictri</name>
    <dbReference type="NCBI Taxonomy" id="2527873"/>
    <lineage>
        <taxon>Bacteria</taxon>
        <taxon>Bacillati</taxon>
        <taxon>Bacillota</taxon>
        <taxon>Bacilli</taxon>
        <taxon>Bacillales</taxon>
        <taxon>Paenibacillaceae</taxon>
        <taxon>Paenibacillus</taxon>
    </lineage>
</organism>
<dbReference type="RefSeq" id="WP_131012646.1">
    <property type="nucleotide sequence ID" value="NZ_SIRE01000005.1"/>
</dbReference>
<feature type="transmembrane region" description="Helical" evidence="2">
    <location>
        <begin position="12"/>
        <end position="30"/>
    </location>
</feature>
<dbReference type="OrthoDB" id="2552500at2"/>
<keyword evidence="2" id="KW-1133">Transmembrane helix</keyword>
<dbReference type="EMBL" id="SIRE01000005">
    <property type="protein sequence ID" value="TBL80231.1"/>
    <property type="molecule type" value="Genomic_DNA"/>
</dbReference>
<evidence type="ECO:0000256" key="1">
    <source>
        <dbReference type="SAM" id="MobiDB-lite"/>
    </source>
</evidence>
<name>A0A4V2J4K4_9BACL</name>
<feature type="region of interest" description="Disordered" evidence="1">
    <location>
        <begin position="467"/>
        <end position="489"/>
    </location>
</feature>
<proteinExistence type="predicted"/>